<protein>
    <submittedName>
        <fullName evidence="1">Uncharacterized protein</fullName>
    </submittedName>
</protein>
<accession>A0ACC0VZV3</accession>
<evidence type="ECO:0000313" key="2">
    <source>
        <dbReference type="Proteomes" id="UP001163321"/>
    </source>
</evidence>
<sequence>MTITSEEVTHILGAPLHVAALHGHKQVINLLVKFGASLDTLARSIFFSRSMRVTPIFLADSVDVVECLIKHRANILLVPGNGNAANTTVLQKWGADVALTPLHEASATGNLAAVKHLLSWGVSPDTLGEFQRGVHCRTPLHWAAVMGRHRSSLT</sequence>
<dbReference type="Proteomes" id="UP001163321">
    <property type="component" value="Chromosome 5"/>
</dbReference>
<gene>
    <name evidence="1" type="ORF">PsorP6_008676</name>
</gene>
<keyword evidence="2" id="KW-1185">Reference proteome</keyword>
<reference evidence="1 2" key="1">
    <citation type="journal article" date="2022" name="bioRxiv">
        <title>The genome of the oomycete Peronosclerospora sorghi, a cosmopolitan pathogen of maize and sorghum, is inflated with dispersed pseudogenes.</title>
        <authorList>
            <person name="Fletcher K."/>
            <person name="Martin F."/>
            <person name="Isakeit T."/>
            <person name="Cavanaugh K."/>
            <person name="Magill C."/>
            <person name="Michelmore R."/>
        </authorList>
    </citation>
    <scope>NUCLEOTIDE SEQUENCE [LARGE SCALE GENOMIC DNA]</scope>
    <source>
        <strain evidence="1">P6</strain>
    </source>
</reference>
<name>A0ACC0VZV3_9STRA</name>
<evidence type="ECO:0000313" key="1">
    <source>
        <dbReference type="EMBL" id="KAI9912100.1"/>
    </source>
</evidence>
<organism evidence="1 2">
    <name type="scientific">Peronosclerospora sorghi</name>
    <dbReference type="NCBI Taxonomy" id="230839"/>
    <lineage>
        <taxon>Eukaryota</taxon>
        <taxon>Sar</taxon>
        <taxon>Stramenopiles</taxon>
        <taxon>Oomycota</taxon>
        <taxon>Peronosporomycetes</taxon>
        <taxon>Peronosporales</taxon>
        <taxon>Peronosporaceae</taxon>
        <taxon>Peronosclerospora</taxon>
    </lineage>
</organism>
<proteinExistence type="predicted"/>
<dbReference type="EMBL" id="CM047584">
    <property type="protein sequence ID" value="KAI9912100.1"/>
    <property type="molecule type" value="Genomic_DNA"/>
</dbReference>
<comment type="caution">
    <text evidence="1">The sequence shown here is derived from an EMBL/GenBank/DDBJ whole genome shotgun (WGS) entry which is preliminary data.</text>
</comment>